<reference evidence="8 9" key="1">
    <citation type="journal article" date="2019" name="Int. J. Syst. Evol. Microbiol.">
        <title>The Global Catalogue of Microorganisms (GCM) 10K type strain sequencing project: providing services to taxonomists for standard genome sequencing and annotation.</title>
        <authorList>
            <consortium name="The Broad Institute Genomics Platform"/>
            <consortium name="The Broad Institute Genome Sequencing Center for Infectious Disease"/>
            <person name="Wu L."/>
            <person name="Ma J."/>
        </authorList>
    </citation>
    <scope>NUCLEOTIDE SEQUENCE [LARGE SCALE GENOMIC DNA]</scope>
    <source>
        <strain evidence="8 9">JCM 13850</strain>
    </source>
</reference>
<evidence type="ECO:0000256" key="1">
    <source>
        <dbReference type="ARBA" id="ARBA00022679"/>
    </source>
</evidence>
<keyword evidence="6" id="KW-0812">Transmembrane</keyword>
<dbReference type="Proteomes" id="UP001501020">
    <property type="component" value="Unassembled WGS sequence"/>
</dbReference>
<sequence length="579" mass="61784">MTGSRPLTSRDPERLGEHRLLGRLGEGGQGVVYLAEDPSGRQVALKVLHDRGGSRDGFLREISAARKVAPFCTAEILRVGEDDGLPYVVTEFIDGPSLRELVDDTGPQSGPALYRLAIGTATALAAIHQAGIVHRDFKPGNVLVGPDGPRVIDFGVARSVDATVTAASTVIGTPSYMAPEQLAGAAVGPPADVFAWGATIAYAASGRPPYGQDTIPAVMNRIVKGKPDLGGLTGPLRDLVAESLHKDASRRPESRDLLLRLLEHSQGPVAAPEALAQGRALAMADDRTLTDRTARWATAQAPRRPLFQRHILLTGIAAATALLVLTTALAIRHRTSPNRAHPMAASSGGAAPLPAARAAVPTADPTSPTQIASAIERAVAQRETAAFTATGAFPEGEDAFEAHGRLHYRQRESTNYDLTVRNPNITDDYAQRLIILGDCAYYRDNPKHCAHITATATELDDPHLWMAGDVRWVSSPYNLQELLQNSTSLTHGSDVGTITYRGTASGAAMAAGGPVAAFYRSFGNKVTKITFTLVITRDHLPKRLDLDLWTTVEPKVIYHSLFTAAYSDWGKSGTITSAY</sequence>
<evidence type="ECO:0000259" key="7">
    <source>
        <dbReference type="PROSITE" id="PS50011"/>
    </source>
</evidence>
<accession>A0ABN3A7N9</accession>
<dbReference type="CDD" id="cd14014">
    <property type="entry name" value="STKc_PknB_like"/>
    <property type="match status" value="1"/>
</dbReference>
<dbReference type="Gene3D" id="1.10.510.10">
    <property type="entry name" value="Transferase(Phosphotransferase) domain 1"/>
    <property type="match status" value="1"/>
</dbReference>
<proteinExistence type="predicted"/>
<dbReference type="PANTHER" id="PTHR43289">
    <property type="entry name" value="MITOGEN-ACTIVATED PROTEIN KINASE KINASE KINASE 20-RELATED"/>
    <property type="match status" value="1"/>
</dbReference>
<keyword evidence="1" id="KW-0808">Transferase</keyword>
<dbReference type="InterPro" id="IPR000719">
    <property type="entry name" value="Prot_kinase_dom"/>
</dbReference>
<evidence type="ECO:0000256" key="3">
    <source>
        <dbReference type="ARBA" id="ARBA00022777"/>
    </source>
</evidence>
<dbReference type="PROSITE" id="PS50011">
    <property type="entry name" value="PROTEIN_KINASE_DOM"/>
    <property type="match status" value="1"/>
</dbReference>
<dbReference type="RefSeq" id="WP_344275447.1">
    <property type="nucleotide sequence ID" value="NZ_BAAAMR010000068.1"/>
</dbReference>
<keyword evidence="6" id="KW-0472">Membrane</keyword>
<dbReference type="PROSITE" id="PS00108">
    <property type="entry name" value="PROTEIN_KINASE_ST"/>
    <property type="match status" value="1"/>
</dbReference>
<evidence type="ECO:0000313" key="9">
    <source>
        <dbReference type="Proteomes" id="UP001501020"/>
    </source>
</evidence>
<dbReference type="SUPFAM" id="SSF56112">
    <property type="entry name" value="Protein kinase-like (PK-like)"/>
    <property type="match status" value="1"/>
</dbReference>
<name>A0ABN3A7N9_9ACTN</name>
<dbReference type="Pfam" id="PF00069">
    <property type="entry name" value="Pkinase"/>
    <property type="match status" value="1"/>
</dbReference>
<evidence type="ECO:0000313" key="8">
    <source>
        <dbReference type="EMBL" id="GAA2155324.1"/>
    </source>
</evidence>
<organism evidence="8 9">
    <name type="scientific">Actinomadura napierensis</name>
    <dbReference type="NCBI Taxonomy" id="267854"/>
    <lineage>
        <taxon>Bacteria</taxon>
        <taxon>Bacillati</taxon>
        <taxon>Actinomycetota</taxon>
        <taxon>Actinomycetes</taxon>
        <taxon>Streptosporangiales</taxon>
        <taxon>Thermomonosporaceae</taxon>
        <taxon>Actinomadura</taxon>
    </lineage>
</organism>
<evidence type="ECO:0000256" key="2">
    <source>
        <dbReference type="ARBA" id="ARBA00022741"/>
    </source>
</evidence>
<protein>
    <recommendedName>
        <fullName evidence="7">Protein kinase domain-containing protein</fullName>
    </recommendedName>
</protein>
<comment type="caution">
    <text evidence="8">The sequence shown here is derived from an EMBL/GenBank/DDBJ whole genome shotgun (WGS) entry which is preliminary data.</text>
</comment>
<keyword evidence="6" id="KW-1133">Transmembrane helix</keyword>
<dbReference type="EMBL" id="BAAAMR010000068">
    <property type="protein sequence ID" value="GAA2155324.1"/>
    <property type="molecule type" value="Genomic_DNA"/>
</dbReference>
<evidence type="ECO:0000256" key="5">
    <source>
        <dbReference type="SAM" id="MobiDB-lite"/>
    </source>
</evidence>
<gene>
    <name evidence="8" type="ORF">GCM10009727_63130</name>
</gene>
<dbReference type="PANTHER" id="PTHR43289:SF34">
    <property type="entry name" value="SERINE_THREONINE-PROTEIN KINASE YBDM-RELATED"/>
    <property type="match status" value="1"/>
</dbReference>
<feature type="compositionally biased region" description="Low complexity" evidence="5">
    <location>
        <begin position="340"/>
        <end position="365"/>
    </location>
</feature>
<dbReference type="InterPro" id="IPR011009">
    <property type="entry name" value="Kinase-like_dom_sf"/>
</dbReference>
<feature type="region of interest" description="Disordered" evidence="5">
    <location>
        <begin position="338"/>
        <end position="368"/>
    </location>
</feature>
<dbReference type="InterPro" id="IPR008271">
    <property type="entry name" value="Ser/Thr_kinase_AS"/>
</dbReference>
<evidence type="ECO:0000256" key="4">
    <source>
        <dbReference type="ARBA" id="ARBA00022840"/>
    </source>
</evidence>
<evidence type="ECO:0000256" key="6">
    <source>
        <dbReference type="SAM" id="Phobius"/>
    </source>
</evidence>
<keyword evidence="9" id="KW-1185">Reference proteome</keyword>
<keyword evidence="4" id="KW-0067">ATP-binding</keyword>
<dbReference type="Gene3D" id="2.50.20.20">
    <property type="match status" value="1"/>
</dbReference>
<keyword evidence="3" id="KW-0418">Kinase</keyword>
<keyword evidence="2" id="KW-0547">Nucleotide-binding</keyword>
<dbReference type="Gene3D" id="3.30.200.20">
    <property type="entry name" value="Phosphorylase Kinase, domain 1"/>
    <property type="match status" value="1"/>
</dbReference>
<feature type="transmembrane region" description="Helical" evidence="6">
    <location>
        <begin position="311"/>
        <end position="331"/>
    </location>
</feature>
<feature type="domain" description="Protein kinase" evidence="7">
    <location>
        <begin position="18"/>
        <end position="267"/>
    </location>
</feature>